<dbReference type="KEGG" id="sbae:DSM104329_04446"/>
<name>A0A9E7C2R2_9ACTN</name>
<gene>
    <name evidence="3" type="ORF">DSM104329_04446</name>
</gene>
<evidence type="ECO:0000259" key="2">
    <source>
        <dbReference type="PROSITE" id="PS50975"/>
    </source>
</evidence>
<dbReference type="AlphaFoldDB" id="A0A9E7C2R2"/>
<keyword evidence="1" id="KW-0067">ATP-binding</keyword>
<dbReference type="SUPFAM" id="SSF56059">
    <property type="entry name" value="Glutathione synthetase ATP-binding domain-like"/>
    <property type="match status" value="1"/>
</dbReference>
<dbReference type="Gene3D" id="3.30.470.20">
    <property type="entry name" value="ATP-grasp fold, B domain"/>
    <property type="match status" value="1"/>
</dbReference>
<accession>A0A9E7C2R2</accession>
<keyword evidence="1" id="KW-0547">Nucleotide-binding</keyword>
<keyword evidence="4" id="KW-1185">Reference proteome</keyword>
<dbReference type="EMBL" id="CP087164">
    <property type="protein sequence ID" value="UGS38024.1"/>
    <property type="molecule type" value="Genomic_DNA"/>
</dbReference>
<evidence type="ECO:0000256" key="1">
    <source>
        <dbReference type="PROSITE-ProRule" id="PRU00409"/>
    </source>
</evidence>
<dbReference type="Pfam" id="PF15632">
    <property type="entry name" value="ATPgrasp_Ter"/>
    <property type="match status" value="1"/>
</dbReference>
<dbReference type="PROSITE" id="PS50975">
    <property type="entry name" value="ATP_GRASP"/>
    <property type="match status" value="1"/>
</dbReference>
<protein>
    <recommendedName>
        <fullName evidence="2">ATP-grasp domain-containing protein</fullName>
    </recommendedName>
</protein>
<evidence type="ECO:0000313" key="4">
    <source>
        <dbReference type="Proteomes" id="UP001162834"/>
    </source>
</evidence>
<dbReference type="Proteomes" id="UP001162834">
    <property type="component" value="Chromosome"/>
</dbReference>
<dbReference type="GO" id="GO:0005524">
    <property type="term" value="F:ATP binding"/>
    <property type="evidence" value="ECO:0007669"/>
    <property type="project" value="UniProtKB-UniRule"/>
</dbReference>
<proteinExistence type="predicted"/>
<reference evidence="3" key="1">
    <citation type="journal article" date="2022" name="Int. J. Syst. Evol. Microbiol.">
        <title>Pseudomonas aegrilactucae sp. nov. and Pseudomonas morbosilactucae sp. nov., pathogens causing bacterial rot of lettuce in Japan.</title>
        <authorList>
            <person name="Sawada H."/>
            <person name="Fujikawa T."/>
            <person name="Satou M."/>
        </authorList>
    </citation>
    <scope>NUCLEOTIDE SEQUENCE</scope>
    <source>
        <strain evidence="3">0166_1</strain>
    </source>
</reference>
<dbReference type="InterPro" id="IPR011761">
    <property type="entry name" value="ATP-grasp"/>
</dbReference>
<organism evidence="3 4">
    <name type="scientific">Capillimicrobium parvum</name>
    <dbReference type="NCBI Taxonomy" id="2884022"/>
    <lineage>
        <taxon>Bacteria</taxon>
        <taxon>Bacillati</taxon>
        <taxon>Actinomycetota</taxon>
        <taxon>Thermoleophilia</taxon>
        <taxon>Solirubrobacterales</taxon>
        <taxon>Capillimicrobiaceae</taxon>
        <taxon>Capillimicrobium</taxon>
    </lineage>
</organism>
<dbReference type="GO" id="GO:0046872">
    <property type="term" value="F:metal ion binding"/>
    <property type="evidence" value="ECO:0007669"/>
    <property type="project" value="InterPro"/>
</dbReference>
<sequence>MPVVVTGSEFAAGLALLRAVRAGGDAPIAAVTRPDAIGAVSRAAHAVEVVHDPSGDPAAFVRDIGAVAVRYGALVLPGTEPALRAIAHHRDQLPGSVVAGCPSAAIVDRVLAKSALDELAAAGGLRTPPTRVLTAASADRWDGGFPAVVKPLSSHVPQADGTMEHGRVSGVPDGPGLASALAALPGGRGLVQPYLVGDQRTVDGLAWDGEVVAVAQKTGDRTWPPDCGVLSYGRIVPSDAELERRVREMLADARWSGLFNLQFLDAPGGRFLIDFNPRAWNSLAVQVEAGANMPAAWVDLLLGRPMRPAVPQLGRRFRSEIDDARSLWAAWRGGQRSAAVLGLRPRRRTSHAIFSWTDPVPALRVLWRRGYH</sequence>
<dbReference type="RefSeq" id="WP_259312060.1">
    <property type="nucleotide sequence ID" value="NZ_CP087164.1"/>
</dbReference>
<evidence type="ECO:0000313" key="3">
    <source>
        <dbReference type="EMBL" id="UGS38024.1"/>
    </source>
</evidence>
<feature type="domain" description="ATP-grasp" evidence="2">
    <location>
        <begin position="117"/>
        <end position="302"/>
    </location>
</feature>